<dbReference type="InterPro" id="IPR011990">
    <property type="entry name" value="TPR-like_helical_dom_sf"/>
</dbReference>
<evidence type="ECO:0000256" key="3">
    <source>
        <dbReference type="ARBA" id="ARBA00011970"/>
    </source>
</evidence>
<sequence>MQSPPPYANGYLHKAPGHAGANHLLGIIELDAGNPEAAESFIRLALMERNEATFYSDLGLALKAQRRYSQAEESLRRALEMNPSLAAARRNRARLLYETGQRNTAELEYREALKVDPDSVNARLNLRRILIGAGRKLEAIEPLRAVIELGHKSADVHSDLGILLEECGRSIEAEHEYRRVIELQPDLAVGYSNLGGLLLSTNRRAQAEASLRQAPALDSNFIHALHNLALLLHVCRRFDEAEGLVRRAIHEGARTADMYNNLGNILLAENSGDIEEGLWSYRRSIEADSDHIRAHSNLVYMLPCMYDDGYEILKECERFSRRFETAYLVHDAQYHNERSADPWLDPPGVPDADSRYTERSIHLPDTFWCYDPLDTEPVVNPLPADEVGTVTFGCLNNPAKLTDRAIALWANVIANVPDARMILWVAEGDARKRVSSKFDAHGVDRSRLHFVDMQARRDYLQAYHRIDVALDTLPYNGHTTSLDALWMGVPVVTRTGSAPTSRGGYALLANLGLPELAAESDEAFVKIATQLALDRTRLRTLRSGLRQRMELSPLMDGARFARGVEAAFRQAWAEWCEAA</sequence>
<dbReference type="PROSITE" id="PS50293">
    <property type="entry name" value="TPR_REGION"/>
    <property type="match status" value="1"/>
</dbReference>
<keyword evidence="5" id="KW-0808">Transferase</keyword>
<keyword evidence="4" id="KW-0328">Glycosyltransferase</keyword>
<evidence type="ECO:0000256" key="2">
    <source>
        <dbReference type="ARBA" id="ARBA00005386"/>
    </source>
</evidence>
<dbReference type="AlphaFoldDB" id="A0A4R0XDJ2"/>
<evidence type="ECO:0000256" key="6">
    <source>
        <dbReference type="ARBA" id="ARBA00022737"/>
    </source>
</evidence>
<dbReference type="Gene3D" id="3.40.50.2000">
    <property type="entry name" value="Glycogen Phosphorylase B"/>
    <property type="match status" value="1"/>
</dbReference>
<proteinExistence type="inferred from homology"/>
<dbReference type="SUPFAM" id="SSF53756">
    <property type="entry name" value="UDP-Glycosyltransferase/glycogen phosphorylase"/>
    <property type="match status" value="1"/>
</dbReference>
<dbReference type="SMART" id="SM00028">
    <property type="entry name" value="TPR"/>
    <property type="match status" value="6"/>
</dbReference>
<dbReference type="SUPFAM" id="SSF48452">
    <property type="entry name" value="TPR-like"/>
    <property type="match status" value="1"/>
</dbReference>
<accession>A0A4R0XDJ2</accession>
<evidence type="ECO:0000256" key="8">
    <source>
        <dbReference type="PROSITE-ProRule" id="PRU00339"/>
    </source>
</evidence>
<comment type="similarity">
    <text evidence="2">Belongs to the glycosyltransferase 41 family. O-GlcNAc transferase subfamily.</text>
</comment>
<feature type="repeat" description="TPR" evidence="8">
    <location>
        <begin position="86"/>
        <end position="119"/>
    </location>
</feature>
<feature type="repeat" description="TPR" evidence="8">
    <location>
        <begin position="154"/>
        <end position="187"/>
    </location>
</feature>
<dbReference type="PANTHER" id="PTHR44835">
    <property type="entry name" value="UDP-N-ACETYLGLUCOSAMINE--PEPTIDE N-ACETYLGLUCOSAMINYLTRANSFERASE SPINDLY-RELATED"/>
    <property type="match status" value="1"/>
</dbReference>
<dbReference type="EC" id="2.4.1.255" evidence="3"/>
<dbReference type="EMBL" id="MWML01000190">
    <property type="protein sequence ID" value="TCG05147.1"/>
    <property type="molecule type" value="Genomic_DNA"/>
</dbReference>
<dbReference type="Pfam" id="PF13844">
    <property type="entry name" value="Glyco_transf_41"/>
    <property type="match status" value="1"/>
</dbReference>
<protein>
    <recommendedName>
        <fullName evidence="3">protein O-GlcNAc transferase</fullName>
        <ecNumber evidence="3">2.4.1.255</ecNumber>
    </recommendedName>
</protein>
<evidence type="ECO:0000256" key="1">
    <source>
        <dbReference type="ARBA" id="ARBA00004922"/>
    </source>
</evidence>
<keyword evidence="7 8" id="KW-0802">TPR repeat</keyword>
<dbReference type="PANTHER" id="PTHR44835:SF1">
    <property type="entry name" value="PROTEIN O-GLCNAC TRANSFERASE"/>
    <property type="match status" value="1"/>
</dbReference>
<feature type="domain" description="O-GlcNAc transferase C-terminal" evidence="9">
    <location>
        <begin position="390"/>
        <end position="561"/>
    </location>
</feature>
<evidence type="ECO:0000256" key="5">
    <source>
        <dbReference type="ARBA" id="ARBA00022679"/>
    </source>
</evidence>
<gene>
    <name evidence="10" type="ORF">BZM27_35830</name>
</gene>
<dbReference type="InterPro" id="IPR029489">
    <property type="entry name" value="OGT/SEC/SPY_C"/>
</dbReference>
<keyword evidence="6" id="KW-0677">Repeat</keyword>
<feature type="repeat" description="TPR" evidence="8">
    <location>
        <begin position="52"/>
        <end position="85"/>
    </location>
</feature>
<name>A0A4R0XDJ2_9BURK</name>
<evidence type="ECO:0000313" key="10">
    <source>
        <dbReference type="EMBL" id="TCG05147.1"/>
    </source>
</evidence>
<dbReference type="InterPro" id="IPR019734">
    <property type="entry name" value="TPR_rpt"/>
</dbReference>
<dbReference type="GO" id="GO:0097363">
    <property type="term" value="F:protein O-acetylglucosaminyltransferase activity"/>
    <property type="evidence" value="ECO:0007669"/>
    <property type="project" value="UniProtKB-EC"/>
</dbReference>
<dbReference type="Gene3D" id="1.25.40.10">
    <property type="entry name" value="Tetratricopeptide repeat domain"/>
    <property type="match status" value="3"/>
</dbReference>
<dbReference type="PROSITE" id="PS50005">
    <property type="entry name" value="TPR"/>
    <property type="match status" value="3"/>
</dbReference>
<reference evidence="10 11" key="1">
    <citation type="submission" date="2017-02" db="EMBL/GenBank/DDBJ databases">
        <title>Paraburkholderia sophoroidis sp. nov. and Paraburkholderia steynii sp. nov. rhizobial symbionts of the fynbos legume Hypocalyptus sophoroides.</title>
        <authorList>
            <person name="Steenkamp E.T."/>
            <person name="Beukes C.W."/>
            <person name="Van Zyl E."/>
            <person name="Avontuur J."/>
            <person name="Chan W.Y."/>
            <person name="Hassen A."/>
            <person name="Palmer M."/>
            <person name="Mthombeni L."/>
            <person name="Phalane F."/>
            <person name="Sereme K."/>
            <person name="Venter S.N."/>
        </authorList>
    </citation>
    <scope>NUCLEOTIDE SEQUENCE [LARGE SCALE GENOMIC DNA]</scope>
    <source>
        <strain evidence="10 11">HC1.1ba</strain>
    </source>
</reference>
<evidence type="ECO:0000256" key="7">
    <source>
        <dbReference type="ARBA" id="ARBA00022803"/>
    </source>
</evidence>
<evidence type="ECO:0000256" key="4">
    <source>
        <dbReference type="ARBA" id="ARBA00022676"/>
    </source>
</evidence>
<dbReference type="Proteomes" id="UP000294200">
    <property type="component" value="Unassembled WGS sequence"/>
</dbReference>
<keyword evidence="11" id="KW-1185">Reference proteome</keyword>
<dbReference type="InterPro" id="IPR051939">
    <property type="entry name" value="Glycosyltr_41/O-GlcNAc_trsf"/>
</dbReference>
<organism evidence="10 11">
    <name type="scientific">Paraburkholderia steynii</name>
    <dbReference type="NCBI Taxonomy" id="1245441"/>
    <lineage>
        <taxon>Bacteria</taxon>
        <taxon>Pseudomonadati</taxon>
        <taxon>Pseudomonadota</taxon>
        <taxon>Betaproteobacteria</taxon>
        <taxon>Burkholderiales</taxon>
        <taxon>Burkholderiaceae</taxon>
        <taxon>Paraburkholderia</taxon>
    </lineage>
</organism>
<evidence type="ECO:0000259" key="9">
    <source>
        <dbReference type="Pfam" id="PF13844"/>
    </source>
</evidence>
<dbReference type="Pfam" id="PF13432">
    <property type="entry name" value="TPR_16"/>
    <property type="match status" value="1"/>
</dbReference>
<comment type="pathway">
    <text evidence="1">Protein modification; protein glycosylation.</text>
</comment>
<evidence type="ECO:0000313" key="11">
    <source>
        <dbReference type="Proteomes" id="UP000294200"/>
    </source>
</evidence>
<comment type="caution">
    <text evidence="10">The sequence shown here is derived from an EMBL/GenBank/DDBJ whole genome shotgun (WGS) entry which is preliminary data.</text>
</comment>